<dbReference type="AlphaFoldDB" id="A0A5K7ZJ89"/>
<dbReference type="KEGG" id="dwd:DSCW_35540"/>
<accession>A0A5K7ZJ89</accession>
<organism evidence="1 2">
    <name type="scientific">Desulfosarcina widdelii</name>
    <dbReference type="NCBI Taxonomy" id="947919"/>
    <lineage>
        <taxon>Bacteria</taxon>
        <taxon>Pseudomonadati</taxon>
        <taxon>Thermodesulfobacteriota</taxon>
        <taxon>Desulfobacteria</taxon>
        <taxon>Desulfobacterales</taxon>
        <taxon>Desulfosarcinaceae</taxon>
        <taxon>Desulfosarcina</taxon>
    </lineage>
</organism>
<keyword evidence="2" id="KW-1185">Reference proteome</keyword>
<dbReference type="OrthoDB" id="9845715at2"/>
<proteinExistence type="predicted"/>
<protein>
    <submittedName>
        <fullName evidence="1">Uncharacterized protein</fullName>
    </submittedName>
</protein>
<gene>
    <name evidence="1" type="ORF">DSCW_35540</name>
</gene>
<evidence type="ECO:0000313" key="2">
    <source>
        <dbReference type="Proteomes" id="UP000427769"/>
    </source>
</evidence>
<dbReference type="EMBL" id="AP021875">
    <property type="protein sequence ID" value="BBO76137.1"/>
    <property type="molecule type" value="Genomic_DNA"/>
</dbReference>
<sequence length="140" mass="16139">MSVKDEFRQLIIDEFDYAISKMESTEDKRKFLYYYSALNAVVNRVFNFEFDKDLVFAHFVLVTSYENFNARLKALSAGADSTVGLYEEQFEALLSLSKELRQKIAEAKSFDTVLKKIVVLSYSTTGNGNYVFEKGKLSYK</sequence>
<reference evidence="1 2" key="1">
    <citation type="submission" date="2019-11" db="EMBL/GenBank/DDBJ databases">
        <title>Comparative genomics of hydrocarbon-degrading Desulfosarcina strains.</title>
        <authorList>
            <person name="Watanabe M."/>
            <person name="Kojima H."/>
            <person name="Fukui M."/>
        </authorList>
    </citation>
    <scope>NUCLEOTIDE SEQUENCE [LARGE SCALE GENOMIC DNA]</scope>
    <source>
        <strain evidence="1 2">PP31</strain>
    </source>
</reference>
<evidence type="ECO:0000313" key="1">
    <source>
        <dbReference type="EMBL" id="BBO76137.1"/>
    </source>
</evidence>
<name>A0A5K7ZJ89_9BACT</name>
<dbReference type="Proteomes" id="UP000427769">
    <property type="component" value="Chromosome"/>
</dbReference>
<dbReference type="RefSeq" id="WP_155304993.1">
    <property type="nucleotide sequence ID" value="NZ_AP021875.1"/>
</dbReference>